<gene>
    <name evidence="1" type="ORF">COV59_04055</name>
</gene>
<accession>A0A2H0N6S1</accession>
<evidence type="ECO:0000313" key="2">
    <source>
        <dbReference type="Proteomes" id="UP000229600"/>
    </source>
</evidence>
<proteinExistence type="predicted"/>
<evidence type="ECO:0000313" key="1">
    <source>
        <dbReference type="EMBL" id="PIR03815.1"/>
    </source>
</evidence>
<protein>
    <submittedName>
        <fullName evidence="1">Uncharacterized protein</fullName>
    </submittedName>
</protein>
<name>A0A2H0N6S1_9BACT</name>
<sequence>MAYDLHRWIASVISYLAMTMKDQWYWGIKYDKNFESRTGNVSIYTNPVGLSKAQKCSLQLKSEENNL</sequence>
<dbReference type="EMBL" id="PCWN01000008">
    <property type="protein sequence ID" value="PIR03815.1"/>
    <property type="molecule type" value="Genomic_DNA"/>
</dbReference>
<organism evidence="1 2">
    <name type="scientific">Candidatus Magasanikbacteria bacterium CG11_big_fil_rev_8_21_14_0_20_39_34</name>
    <dbReference type="NCBI Taxonomy" id="1974653"/>
    <lineage>
        <taxon>Bacteria</taxon>
        <taxon>Candidatus Magasanikiibacteriota</taxon>
    </lineage>
</organism>
<dbReference type="AlphaFoldDB" id="A0A2H0N6S1"/>
<comment type="caution">
    <text evidence="1">The sequence shown here is derived from an EMBL/GenBank/DDBJ whole genome shotgun (WGS) entry which is preliminary data.</text>
</comment>
<reference evidence="1 2" key="1">
    <citation type="submission" date="2017-09" db="EMBL/GenBank/DDBJ databases">
        <title>Depth-based differentiation of microbial function through sediment-hosted aquifers and enrichment of novel symbionts in the deep terrestrial subsurface.</title>
        <authorList>
            <person name="Probst A.J."/>
            <person name="Ladd B."/>
            <person name="Jarett J.K."/>
            <person name="Geller-Mcgrath D.E."/>
            <person name="Sieber C.M."/>
            <person name="Emerson J.B."/>
            <person name="Anantharaman K."/>
            <person name="Thomas B.C."/>
            <person name="Malmstrom R."/>
            <person name="Stieglmeier M."/>
            <person name="Klingl A."/>
            <person name="Woyke T."/>
            <person name="Ryan C.M."/>
            <person name="Banfield J.F."/>
        </authorList>
    </citation>
    <scope>NUCLEOTIDE SEQUENCE [LARGE SCALE GENOMIC DNA]</scope>
    <source>
        <strain evidence="1">CG11_big_fil_rev_8_21_14_0_20_39_34</strain>
    </source>
</reference>
<dbReference type="Proteomes" id="UP000229600">
    <property type="component" value="Unassembled WGS sequence"/>
</dbReference>